<feature type="transmembrane region" description="Helical" evidence="1">
    <location>
        <begin position="12"/>
        <end position="32"/>
    </location>
</feature>
<keyword evidence="3" id="KW-1185">Reference proteome</keyword>
<dbReference type="Pfam" id="PF17255">
    <property type="entry name" value="EbsA"/>
    <property type="match status" value="1"/>
</dbReference>
<evidence type="ECO:0000256" key="1">
    <source>
        <dbReference type="SAM" id="Phobius"/>
    </source>
</evidence>
<reference evidence="2" key="1">
    <citation type="journal article" date="2022" name="Int. J. Syst. Evol. Microbiol.">
        <title>A novel species of lactic acid bacteria, Ligilactobacillus pabuli sp. nov., isolated from alfalfa silage.</title>
        <authorList>
            <person name="Tohno M."/>
            <person name="Tanizawa Y."/>
            <person name="Sawada H."/>
            <person name="Sakamoto M."/>
            <person name="Ohkuma M."/>
            <person name="Kobayashi H."/>
        </authorList>
    </citation>
    <scope>NUCLEOTIDE SEQUENCE</scope>
    <source>
        <strain evidence="2">AF129</strain>
    </source>
</reference>
<evidence type="ECO:0000313" key="2">
    <source>
        <dbReference type="EMBL" id="GKS80393.1"/>
    </source>
</evidence>
<gene>
    <name evidence="2" type="ORF">LPAF129_00780</name>
</gene>
<proteinExistence type="predicted"/>
<dbReference type="EMBL" id="BQXH01000001">
    <property type="protein sequence ID" value="GKS80393.1"/>
    <property type="molecule type" value="Genomic_DNA"/>
</dbReference>
<dbReference type="Proteomes" id="UP001055149">
    <property type="component" value="Unassembled WGS sequence"/>
</dbReference>
<organism evidence="2 3">
    <name type="scientific">Ligilactobacillus pabuli</name>
    <dbReference type="NCBI Taxonomy" id="2886039"/>
    <lineage>
        <taxon>Bacteria</taxon>
        <taxon>Bacillati</taxon>
        <taxon>Bacillota</taxon>
        <taxon>Bacilli</taxon>
        <taxon>Lactobacillales</taxon>
        <taxon>Lactobacillaceae</taxon>
        <taxon>Ligilactobacillus</taxon>
    </lineage>
</organism>
<keyword evidence="1" id="KW-0472">Membrane</keyword>
<keyword evidence="1" id="KW-1133">Transmembrane helix</keyword>
<evidence type="ECO:0008006" key="4">
    <source>
        <dbReference type="Google" id="ProtNLM"/>
    </source>
</evidence>
<dbReference type="RefSeq" id="WP_244053894.1">
    <property type="nucleotide sequence ID" value="NZ_BQXH01000001.1"/>
</dbReference>
<accession>A0ABQ5JEA2</accession>
<sequence length="128" mass="15121">MKQRYSYQPDLATSVICWSFTGMIFLASMLFWLEITVIQPWTIGLFVIFVLVVVLQLRMRTLVFEEEKLQINKVIKINNDSVHYDDLTAIETRQHQLVLKTTKHQYTVLLKKADVQQVAQQLRDKLKH</sequence>
<feature type="transmembrane region" description="Helical" evidence="1">
    <location>
        <begin position="38"/>
        <end position="57"/>
    </location>
</feature>
<keyword evidence="1" id="KW-0812">Transmembrane</keyword>
<name>A0ABQ5JEA2_9LACO</name>
<comment type="caution">
    <text evidence="2">The sequence shown here is derived from an EMBL/GenBank/DDBJ whole genome shotgun (WGS) entry which is preliminary data.</text>
</comment>
<evidence type="ECO:0000313" key="3">
    <source>
        <dbReference type="Proteomes" id="UP001055149"/>
    </source>
</evidence>
<dbReference type="InterPro" id="IPR020215">
    <property type="entry name" value="EbsA-like"/>
</dbReference>
<protein>
    <recommendedName>
        <fullName evidence="4">Pore-forming protein</fullName>
    </recommendedName>
</protein>